<protein>
    <recommendedName>
        <fullName evidence="3">DUF4795 domain-containing protein</fullName>
    </recommendedName>
</protein>
<proteinExistence type="predicted"/>
<feature type="coiled-coil region" evidence="1">
    <location>
        <begin position="299"/>
        <end position="336"/>
    </location>
</feature>
<feature type="domain" description="DUF4795" evidence="3">
    <location>
        <begin position="268"/>
        <end position="430"/>
    </location>
</feature>
<evidence type="ECO:0000313" key="5">
    <source>
        <dbReference type="Proteomes" id="UP000237246"/>
    </source>
</evidence>
<feature type="region of interest" description="Disordered" evidence="2">
    <location>
        <begin position="20"/>
        <end position="39"/>
    </location>
</feature>
<feature type="coiled-coil region" evidence="1">
    <location>
        <begin position="106"/>
        <end position="201"/>
    </location>
</feature>
<dbReference type="AlphaFoldDB" id="A0A2P4S775"/>
<feature type="non-terminal residue" evidence="4">
    <location>
        <position position="430"/>
    </location>
</feature>
<dbReference type="EMBL" id="PPHD01090931">
    <property type="protein sequence ID" value="POI19972.1"/>
    <property type="molecule type" value="Genomic_DNA"/>
</dbReference>
<keyword evidence="5" id="KW-1185">Reference proteome</keyword>
<keyword evidence="1" id="KW-0175">Coiled coil</keyword>
<dbReference type="Proteomes" id="UP000237246">
    <property type="component" value="Unassembled WGS sequence"/>
</dbReference>
<dbReference type="PANTHER" id="PTHR46766">
    <property type="entry name" value="GLUTAMINE-RICH PROTEIN 2"/>
    <property type="match status" value="1"/>
</dbReference>
<name>A0A2P4S775_BAMTH</name>
<evidence type="ECO:0000313" key="4">
    <source>
        <dbReference type="EMBL" id="POI19972.1"/>
    </source>
</evidence>
<sequence>MGTGLHDVLSKGRGEALQLLSPTAPGAETSPGIDTGTISPARGLAVPEVSGHDVGTAEALKQLSHLCRALEERVARLEATKSDRTELEELRLPFLEGGQESIASVLTDLQDRMSALQGMASDLQGEKEKIKQLQDAFGKLGVMGADGKVDDSLQLGSVLREMKRELKELREKQDAGRATLEQLLADTANRLQEQLDELRSTLGGPELAVQPPGNAEQEEAPCPACSTDVGAQLGRLLQRYEQLQELVESVSARQAAGRAGRQRAARGQQDEELLKHIQAAIAQVQGDCEKLSCITGNLMDDHQQRQRDIEALFQSLERLEKEKVDKEELVLEIDVKADRAALAGKVSCAQFDAAMEQLNGMIGEMLSKVTGQEQDWHQVQQKLIEELDSKLDRLELAPLRQQLEERWRSVLKQLKESAPRVEADDAAGIR</sequence>
<dbReference type="Pfam" id="PF16043">
    <property type="entry name" value="DUF4795"/>
    <property type="match status" value="1"/>
</dbReference>
<dbReference type="InterPro" id="IPR027267">
    <property type="entry name" value="AH/BAR_dom_sf"/>
</dbReference>
<reference evidence="4 5" key="1">
    <citation type="submission" date="2018-01" db="EMBL/GenBank/DDBJ databases">
        <title>Comparison of the Chinese Bamboo Partridge and Red Junglefowl genome sequences highlights the importance of demography in genome evolution.</title>
        <authorList>
            <person name="Tiley G.P."/>
            <person name="Kimball R.T."/>
            <person name="Braun E.L."/>
            <person name="Burleigh J.G."/>
        </authorList>
    </citation>
    <scope>NUCLEOTIDE SEQUENCE [LARGE SCALE GENOMIC DNA]</scope>
    <source>
        <strain evidence="4">RTK389</strain>
        <tissue evidence="4">Blood</tissue>
    </source>
</reference>
<evidence type="ECO:0000256" key="2">
    <source>
        <dbReference type="SAM" id="MobiDB-lite"/>
    </source>
</evidence>
<dbReference type="InterPro" id="IPR032013">
    <property type="entry name" value="DUF4795"/>
</dbReference>
<evidence type="ECO:0000256" key="1">
    <source>
        <dbReference type="SAM" id="Coils"/>
    </source>
</evidence>
<dbReference type="Gene3D" id="1.20.1270.60">
    <property type="entry name" value="Arfaptin homology (AH) domain/BAR domain"/>
    <property type="match status" value="1"/>
</dbReference>
<comment type="caution">
    <text evidence="4">The sequence shown here is derived from an EMBL/GenBank/DDBJ whole genome shotgun (WGS) entry which is preliminary data.</text>
</comment>
<evidence type="ECO:0000259" key="3">
    <source>
        <dbReference type="Pfam" id="PF16043"/>
    </source>
</evidence>
<feature type="region of interest" description="Disordered" evidence="2">
    <location>
        <begin position="203"/>
        <end position="223"/>
    </location>
</feature>
<dbReference type="PANTHER" id="PTHR46766:SF1">
    <property type="entry name" value="GLUTAMINE-RICH PROTEIN 2"/>
    <property type="match status" value="1"/>
</dbReference>
<dbReference type="OrthoDB" id="9118931at2759"/>
<accession>A0A2P4S775</accession>
<organism evidence="4 5">
    <name type="scientific">Bambusicola thoracicus</name>
    <name type="common">Chinese bamboo-partridge</name>
    <name type="synonym">Perdix thoracica</name>
    <dbReference type="NCBI Taxonomy" id="9083"/>
    <lineage>
        <taxon>Eukaryota</taxon>
        <taxon>Metazoa</taxon>
        <taxon>Chordata</taxon>
        <taxon>Craniata</taxon>
        <taxon>Vertebrata</taxon>
        <taxon>Euteleostomi</taxon>
        <taxon>Archelosauria</taxon>
        <taxon>Archosauria</taxon>
        <taxon>Dinosauria</taxon>
        <taxon>Saurischia</taxon>
        <taxon>Theropoda</taxon>
        <taxon>Coelurosauria</taxon>
        <taxon>Aves</taxon>
        <taxon>Neognathae</taxon>
        <taxon>Galloanserae</taxon>
        <taxon>Galliformes</taxon>
        <taxon>Phasianidae</taxon>
        <taxon>Perdicinae</taxon>
        <taxon>Bambusicola</taxon>
    </lineage>
</organism>
<gene>
    <name evidence="4" type="ORF">CIB84_016282</name>
</gene>